<gene>
    <name evidence="2" type="ORF">B0H17DRAFT_1079501</name>
</gene>
<evidence type="ECO:0000256" key="1">
    <source>
        <dbReference type="SAM" id="MobiDB-lite"/>
    </source>
</evidence>
<dbReference type="AlphaFoldDB" id="A0AAD7GCS5"/>
<name>A0AAD7GCS5_MYCRO</name>
<dbReference type="Proteomes" id="UP001221757">
    <property type="component" value="Unassembled WGS sequence"/>
</dbReference>
<feature type="region of interest" description="Disordered" evidence="1">
    <location>
        <begin position="24"/>
        <end position="80"/>
    </location>
</feature>
<dbReference type="EMBL" id="JARKIE010000139">
    <property type="protein sequence ID" value="KAJ7677352.1"/>
    <property type="molecule type" value="Genomic_DNA"/>
</dbReference>
<organism evidence="2 3">
    <name type="scientific">Mycena rosella</name>
    <name type="common">Pink bonnet</name>
    <name type="synonym">Agaricus rosellus</name>
    <dbReference type="NCBI Taxonomy" id="1033263"/>
    <lineage>
        <taxon>Eukaryota</taxon>
        <taxon>Fungi</taxon>
        <taxon>Dikarya</taxon>
        <taxon>Basidiomycota</taxon>
        <taxon>Agaricomycotina</taxon>
        <taxon>Agaricomycetes</taxon>
        <taxon>Agaricomycetidae</taxon>
        <taxon>Agaricales</taxon>
        <taxon>Marasmiineae</taxon>
        <taxon>Mycenaceae</taxon>
        <taxon>Mycena</taxon>
    </lineage>
</organism>
<accession>A0AAD7GCS5</accession>
<evidence type="ECO:0000313" key="2">
    <source>
        <dbReference type="EMBL" id="KAJ7677352.1"/>
    </source>
</evidence>
<keyword evidence="3" id="KW-1185">Reference proteome</keyword>
<comment type="caution">
    <text evidence="2">The sequence shown here is derived from an EMBL/GenBank/DDBJ whole genome shotgun (WGS) entry which is preliminary data.</text>
</comment>
<protein>
    <submittedName>
        <fullName evidence="2">Uncharacterized protein</fullName>
    </submittedName>
</protein>
<proteinExistence type="predicted"/>
<sequence length="80" mass="8923">MVSSRQQEWYVSFRSHVSILTQATPPCRNRPCARPPRRPGGGEGAFHPWSGEDQHGKKGGSAPGEFRPQLTVVRRGEPRD</sequence>
<reference evidence="2" key="1">
    <citation type="submission" date="2023-03" db="EMBL/GenBank/DDBJ databases">
        <title>Massive genome expansion in bonnet fungi (Mycena s.s.) driven by repeated elements and novel gene families across ecological guilds.</title>
        <authorList>
            <consortium name="Lawrence Berkeley National Laboratory"/>
            <person name="Harder C.B."/>
            <person name="Miyauchi S."/>
            <person name="Viragh M."/>
            <person name="Kuo A."/>
            <person name="Thoen E."/>
            <person name="Andreopoulos B."/>
            <person name="Lu D."/>
            <person name="Skrede I."/>
            <person name="Drula E."/>
            <person name="Henrissat B."/>
            <person name="Morin E."/>
            <person name="Kohler A."/>
            <person name="Barry K."/>
            <person name="LaButti K."/>
            <person name="Morin E."/>
            <person name="Salamov A."/>
            <person name="Lipzen A."/>
            <person name="Mereny Z."/>
            <person name="Hegedus B."/>
            <person name="Baldrian P."/>
            <person name="Stursova M."/>
            <person name="Weitz H."/>
            <person name="Taylor A."/>
            <person name="Grigoriev I.V."/>
            <person name="Nagy L.G."/>
            <person name="Martin F."/>
            <person name="Kauserud H."/>
        </authorList>
    </citation>
    <scope>NUCLEOTIDE SEQUENCE</scope>
    <source>
        <strain evidence="2">CBHHK067</strain>
    </source>
</reference>
<evidence type="ECO:0000313" key="3">
    <source>
        <dbReference type="Proteomes" id="UP001221757"/>
    </source>
</evidence>